<accession>A0AAP0ITE2</accession>
<evidence type="ECO:0000313" key="2">
    <source>
        <dbReference type="EMBL" id="KAK9120855.1"/>
    </source>
</evidence>
<dbReference type="EMBL" id="JBBNAF010000008">
    <property type="protein sequence ID" value="KAK9120855.1"/>
    <property type="molecule type" value="Genomic_DNA"/>
</dbReference>
<reference evidence="2 3" key="1">
    <citation type="submission" date="2024-01" db="EMBL/GenBank/DDBJ databases">
        <title>Genome assemblies of Stephania.</title>
        <authorList>
            <person name="Yang L."/>
        </authorList>
    </citation>
    <scope>NUCLEOTIDE SEQUENCE [LARGE SCALE GENOMIC DNA]</scope>
    <source>
        <strain evidence="2">YNDBR</strain>
        <tissue evidence="2">Leaf</tissue>
    </source>
</reference>
<feature type="compositionally biased region" description="Basic and acidic residues" evidence="1">
    <location>
        <begin position="40"/>
        <end position="55"/>
    </location>
</feature>
<proteinExistence type="predicted"/>
<evidence type="ECO:0000256" key="1">
    <source>
        <dbReference type="SAM" id="MobiDB-lite"/>
    </source>
</evidence>
<comment type="caution">
    <text evidence="2">The sequence shown here is derived from an EMBL/GenBank/DDBJ whole genome shotgun (WGS) entry which is preliminary data.</text>
</comment>
<dbReference type="Proteomes" id="UP001420932">
    <property type="component" value="Unassembled WGS sequence"/>
</dbReference>
<keyword evidence="3" id="KW-1185">Reference proteome</keyword>
<feature type="region of interest" description="Disordered" evidence="1">
    <location>
        <begin position="19"/>
        <end position="55"/>
    </location>
</feature>
<protein>
    <submittedName>
        <fullName evidence="2">Uncharacterized protein</fullName>
    </submittedName>
</protein>
<gene>
    <name evidence="2" type="ORF">Syun_018472</name>
</gene>
<name>A0AAP0ITE2_9MAGN</name>
<evidence type="ECO:0000313" key="3">
    <source>
        <dbReference type="Proteomes" id="UP001420932"/>
    </source>
</evidence>
<organism evidence="2 3">
    <name type="scientific">Stephania yunnanensis</name>
    <dbReference type="NCBI Taxonomy" id="152371"/>
    <lineage>
        <taxon>Eukaryota</taxon>
        <taxon>Viridiplantae</taxon>
        <taxon>Streptophyta</taxon>
        <taxon>Embryophyta</taxon>
        <taxon>Tracheophyta</taxon>
        <taxon>Spermatophyta</taxon>
        <taxon>Magnoliopsida</taxon>
        <taxon>Ranunculales</taxon>
        <taxon>Menispermaceae</taxon>
        <taxon>Menispermoideae</taxon>
        <taxon>Cissampelideae</taxon>
        <taxon>Stephania</taxon>
    </lineage>
</organism>
<sequence length="55" mass="5855">MGSGGVGDVKLRTRINAERRLSGKLGKMRSVGGGDGDGDVMLRARVGDERRGKRI</sequence>
<dbReference type="AlphaFoldDB" id="A0AAP0ITE2"/>